<dbReference type="InterPro" id="IPR036928">
    <property type="entry name" value="AS_sf"/>
</dbReference>
<dbReference type="AlphaFoldDB" id="B7KGB1"/>
<name>B7KGB1_GLOC7</name>
<dbReference type="GO" id="GO:0004040">
    <property type="term" value="F:amidase activity"/>
    <property type="evidence" value="ECO:0007669"/>
    <property type="project" value="UniProtKB-EC"/>
</dbReference>
<dbReference type="OrthoDB" id="9811471at2"/>
<protein>
    <submittedName>
        <fullName evidence="2">Amidohydrolase, AtzE family</fullName>
        <ecNumber evidence="2">3.5.1.4</ecNumber>
    </submittedName>
</protein>
<dbReference type="InterPro" id="IPR023631">
    <property type="entry name" value="Amidase_dom"/>
</dbReference>
<dbReference type="NCBIfam" id="NF006631">
    <property type="entry name" value="PRK09201.1"/>
    <property type="match status" value="1"/>
</dbReference>
<dbReference type="PANTHER" id="PTHR11895">
    <property type="entry name" value="TRANSAMIDASE"/>
    <property type="match status" value="1"/>
</dbReference>
<evidence type="ECO:0000313" key="2">
    <source>
        <dbReference type="EMBL" id="ACK70582.1"/>
    </source>
</evidence>
<evidence type="ECO:0000259" key="1">
    <source>
        <dbReference type="Pfam" id="PF01425"/>
    </source>
</evidence>
<keyword evidence="3" id="KW-1185">Reference proteome</keyword>
<dbReference type="InterPro" id="IPR014087">
    <property type="entry name" value="Carboxybiuret_hydro_AtzE"/>
</dbReference>
<feature type="domain" description="Amidase" evidence="1">
    <location>
        <begin position="25"/>
        <end position="444"/>
    </location>
</feature>
<dbReference type="EMBL" id="CP001291">
    <property type="protein sequence ID" value="ACK70582.1"/>
    <property type="molecule type" value="Genomic_DNA"/>
</dbReference>
<dbReference type="SUPFAM" id="SSF75304">
    <property type="entry name" value="Amidase signature (AS) enzymes"/>
    <property type="match status" value="1"/>
</dbReference>
<dbReference type="RefSeq" id="WP_015954188.1">
    <property type="nucleotide sequence ID" value="NC_011729.1"/>
</dbReference>
<dbReference type="eggNOG" id="COG0154">
    <property type="taxonomic scope" value="Bacteria"/>
</dbReference>
<dbReference type="PANTHER" id="PTHR11895:SF172">
    <property type="entry name" value="GLUTAMYL-TRNA(GLN) AMIDOTRANSFERASE"/>
    <property type="match status" value="1"/>
</dbReference>
<keyword evidence="2" id="KW-0378">Hydrolase</keyword>
<dbReference type="STRING" id="65393.PCC7424_2155"/>
<accession>B7KGB1</accession>
<dbReference type="InterPro" id="IPR000120">
    <property type="entry name" value="Amidase"/>
</dbReference>
<evidence type="ECO:0000313" key="3">
    <source>
        <dbReference type="Proteomes" id="UP000002384"/>
    </source>
</evidence>
<dbReference type="KEGG" id="cyc:PCC7424_2155"/>
<dbReference type="Gene3D" id="3.90.1300.10">
    <property type="entry name" value="Amidase signature (AS) domain"/>
    <property type="match status" value="1"/>
</dbReference>
<reference evidence="3" key="1">
    <citation type="journal article" date="2011" name="MBio">
        <title>Novel metabolic attributes of the genus Cyanothece, comprising a group of unicellular nitrogen-fixing Cyanobacteria.</title>
        <authorList>
            <person name="Bandyopadhyay A."/>
            <person name="Elvitigala T."/>
            <person name="Welsh E."/>
            <person name="Stockel J."/>
            <person name="Liberton M."/>
            <person name="Min H."/>
            <person name="Sherman L.A."/>
            <person name="Pakrasi H.B."/>
        </authorList>
    </citation>
    <scope>NUCLEOTIDE SEQUENCE [LARGE SCALE GENOMIC DNA]</scope>
    <source>
        <strain evidence="3">PCC 7424</strain>
    </source>
</reference>
<gene>
    <name evidence="2" type="ordered locus">PCC7424_2155</name>
</gene>
<dbReference type="Pfam" id="PF01425">
    <property type="entry name" value="Amidase"/>
    <property type="match status" value="1"/>
</dbReference>
<dbReference type="HOGENOM" id="CLU_009600_0_3_3"/>
<dbReference type="NCBIfam" id="TIGR02715">
    <property type="entry name" value="amido_AtzE"/>
    <property type="match status" value="1"/>
</dbReference>
<dbReference type="Proteomes" id="UP000002384">
    <property type="component" value="Chromosome"/>
</dbReference>
<dbReference type="EC" id="3.5.1.4" evidence="2"/>
<sequence>MTFLASDAVGLATSIRRGKTRATTVVKETLQKIEKLNPTLNCFTTVTAETALIQARQIDTEREQGKPLGPLAGVPFAVKNLFDIAGVVTLAGSKINQDNSPAIREATALSRLKKAGAILVGALNMDEYAYGFVTENSHYGATPNPLDITRISGGSSGGSAAAVAGDLVTFSLGSDTNGSIRVPAAFCGLYGFKPTYGRLSRAGTFLFSSSLDHIGPFARSVRDIATIFDLLQGEDPRDPVCTKRPPHPCLPELDAGIEGVRIAIADDYFSEGAEPEALKAVEAIAELLGVKQRITIPQADRARAAAYIITASEGSNLHLANLKTRLQDFDPATRDRFLAGALIPADWYIQAQRFRRWYRDRLREVFQQVDIILAPTTPCVAPAIGQEKITIAGEEIVIRPNLGRFTQPLSFVGLPVLSFPIKQPKSLPLGVQLIAAPYQEATILKVAKFLEDQLTSK</sequence>
<organism evidence="2 3">
    <name type="scientific">Gloeothece citriformis (strain PCC 7424)</name>
    <name type="common">Cyanothece sp. (strain PCC 7424)</name>
    <dbReference type="NCBI Taxonomy" id="65393"/>
    <lineage>
        <taxon>Bacteria</taxon>
        <taxon>Bacillati</taxon>
        <taxon>Cyanobacteriota</taxon>
        <taxon>Cyanophyceae</taxon>
        <taxon>Oscillatoriophycideae</taxon>
        <taxon>Chroococcales</taxon>
        <taxon>Aphanothecaceae</taxon>
        <taxon>Gloeothece</taxon>
        <taxon>Gloeothece citriformis</taxon>
    </lineage>
</organism>
<proteinExistence type="predicted"/>